<accession>Q0AWS4</accession>
<evidence type="ECO:0000256" key="4">
    <source>
        <dbReference type="ARBA" id="ARBA00022989"/>
    </source>
</evidence>
<dbReference type="Pfam" id="PF03706">
    <property type="entry name" value="LPG_synthase_TM"/>
    <property type="match status" value="1"/>
</dbReference>
<organism evidence="7 8">
    <name type="scientific">Syntrophomonas wolfei subsp. wolfei (strain DSM 2245B / Goettingen)</name>
    <dbReference type="NCBI Taxonomy" id="335541"/>
    <lineage>
        <taxon>Bacteria</taxon>
        <taxon>Bacillati</taxon>
        <taxon>Bacillota</taxon>
        <taxon>Clostridia</taxon>
        <taxon>Eubacteriales</taxon>
        <taxon>Syntrophomonadaceae</taxon>
        <taxon>Syntrophomonas</taxon>
    </lineage>
</organism>
<comment type="catalytic activity">
    <reaction evidence="6">
        <text>L-lysyl-tRNA(Lys) + a 1,2-diacyl-sn-glycero-3-phospho-(1'-sn-glycerol) = a 1,2-diacyl-sn-glycero-3-phospho-1'-(3'-O-L-lysyl)-sn-glycerol + tRNA(Lys)</text>
        <dbReference type="Rhea" id="RHEA:10668"/>
        <dbReference type="Rhea" id="RHEA-COMP:9696"/>
        <dbReference type="Rhea" id="RHEA-COMP:9697"/>
        <dbReference type="ChEBI" id="CHEBI:64716"/>
        <dbReference type="ChEBI" id="CHEBI:75792"/>
        <dbReference type="ChEBI" id="CHEBI:78442"/>
        <dbReference type="ChEBI" id="CHEBI:78529"/>
        <dbReference type="EC" id="2.3.2.3"/>
    </reaction>
</comment>
<keyword evidence="6" id="KW-0443">Lipid metabolism</keyword>
<evidence type="ECO:0000256" key="6">
    <source>
        <dbReference type="RuleBase" id="RU363042"/>
    </source>
</evidence>
<dbReference type="AlphaFoldDB" id="Q0AWS4"/>
<comment type="function">
    <text evidence="6">Catalyzes the transfer of a lysyl group from L-lysyl-tRNA(Lys) to membrane-bound phosphatidylglycerol (PG), which produces lysylphosphatidylglycerol (LPG), a major component of the bacterial membrane with a positive net charge. LPG synthesis contributes to bacterial virulence as it is involved in the resistance mechanism against cationic antimicrobial peptides (CAMP) produces by the host's immune system (defensins, cathelicidins) and by the competing microorganisms.</text>
</comment>
<feature type="transmembrane region" description="Helical" evidence="6">
    <location>
        <begin position="144"/>
        <end position="168"/>
    </location>
</feature>
<dbReference type="EC" id="2.3.2.3" evidence="6"/>
<gene>
    <name evidence="6" type="primary">mprF</name>
    <name evidence="7" type="ordered locus">Swol_1527</name>
</gene>
<keyword evidence="6" id="KW-0808">Transferase</keyword>
<dbReference type="STRING" id="335541.Swol_1527"/>
<feature type="transmembrane region" description="Helical" evidence="6">
    <location>
        <begin position="15"/>
        <end position="35"/>
    </location>
</feature>
<comment type="subcellular location">
    <subcellularLocation>
        <location evidence="1 6">Cell membrane</location>
        <topology evidence="1 6">Multi-pass membrane protein</topology>
    </subcellularLocation>
</comment>
<dbReference type="PANTHER" id="PTHR40277">
    <property type="entry name" value="BLL5419 PROTEIN"/>
    <property type="match status" value="1"/>
</dbReference>
<dbReference type="Proteomes" id="UP000001968">
    <property type="component" value="Chromosome"/>
</dbReference>
<dbReference type="eggNOG" id="COG0392">
    <property type="taxonomic scope" value="Bacteria"/>
</dbReference>
<reference evidence="8" key="1">
    <citation type="journal article" date="2010" name="Environ. Microbiol.">
        <title>The genome of Syntrophomonas wolfei: new insights into syntrophic metabolism and biohydrogen production.</title>
        <authorList>
            <person name="Sieber J.R."/>
            <person name="Sims D.R."/>
            <person name="Han C."/>
            <person name="Kim E."/>
            <person name="Lykidis A."/>
            <person name="Lapidus A.L."/>
            <person name="McDonnald E."/>
            <person name="Rohlin L."/>
            <person name="Culley D.E."/>
            <person name="Gunsalus R."/>
            <person name="McInerney M.J."/>
        </authorList>
    </citation>
    <scope>NUCLEOTIDE SEQUENCE [LARGE SCALE GENOMIC DNA]</scope>
    <source>
        <strain evidence="8">DSM 2245B / Goettingen</strain>
    </source>
</reference>
<evidence type="ECO:0000256" key="5">
    <source>
        <dbReference type="ARBA" id="ARBA00023136"/>
    </source>
</evidence>
<keyword evidence="8" id="KW-1185">Reference proteome</keyword>
<comment type="similarity">
    <text evidence="6">Belongs to the LPG synthase family.</text>
</comment>
<comment type="caution">
    <text evidence="6">Lacks conserved residue(s) required for the propagation of feature annotation.</text>
</comment>
<evidence type="ECO:0000313" key="8">
    <source>
        <dbReference type="Proteomes" id="UP000001968"/>
    </source>
</evidence>
<dbReference type="PANTHER" id="PTHR40277:SF1">
    <property type="entry name" value="BLL5419 PROTEIN"/>
    <property type="match status" value="1"/>
</dbReference>
<evidence type="ECO:0000256" key="1">
    <source>
        <dbReference type="ARBA" id="ARBA00004651"/>
    </source>
</evidence>
<dbReference type="GO" id="GO:0006629">
    <property type="term" value="P:lipid metabolic process"/>
    <property type="evidence" value="ECO:0007669"/>
    <property type="project" value="UniProtKB-KW"/>
</dbReference>
<keyword evidence="2" id="KW-1003">Cell membrane</keyword>
<evidence type="ECO:0000256" key="3">
    <source>
        <dbReference type="ARBA" id="ARBA00022692"/>
    </source>
</evidence>
<protein>
    <recommendedName>
        <fullName evidence="6">Phosphatidylglycerol lysyltransferase</fullName>
        <ecNumber evidence="6">2.3.2.3</ecNumber>
    </recommendedName>
    <alternativeName>
        <fullName evidence="6">Lysylphosphatidylglycerol synthase</fullName>
    </alternativeName>
</protein>
<keyword evidence="3 6" id="KW-0812">Transmembrane</keyword>
<dbReference type="GO" id="GO:0050071">
    <property type="term" value="F:phosphatidylglycerol lysyltransferase activity"/>
    <property type="evidence" value="ECO:0007669"/>
    <property type="project" value="UniProtKB-EC"/>
</dbReference>
<keyword evidence="5 6" id="KW-0472">Membrane</keyword>
<dbReference type="EMBL" id="CP000448">
    <property type="protein sequence ID" value="ABI68830.1"/>
    <property type="molecule type" value="Genomic_DNA"/>
</dbReference>
<keyword evidence="6" id="KW-0046">Antibiotic resistance</keyword>
<dbReference type="RefSeq" id="WP_011640929.1">
    <property type="nucleotide sequence ID" value="NC_008346.1"/>
</dbReference>
<dbReference type="KEGG" id="swo:Swol_1527"/>
<evidence type="ECO:0000313" key="7">
    <source>
        <dbReference type="EMBL" id="ABI68830.1"/>
    </source>
</evidence>
<dbReference type="GO" id="GO:0005886">
    <property type="term" value="C:plasma membrane"/>
    <property type="evidence" value="ECO:0007669"/>
    <property type="project" value="UniProtKB-SubCell"/>
</dbReference>
<feature type="transmembrane region" description="Helical" evidence="6">
    <location>
        <begin position="69"/>
        <end position="94"/>
    </location>
</feature>
<dbReference type="GO" id="GO:0046677">
    <property type="term" value="P:response to antibiotic"/>
    <property type="evidence" value="ECO:0007669"/>
    <property type="project" value="UniProtKB-KW"/>
</dbReference>
<dbReference type="InterPro" id="IPR022791">
    <property type="entry name" value="L-PG_synthase/AglD"/>
</dbReference>
<proteinExistence type="inferred from homology"/>
<dbReference type="HOGENOM" id="CLU_1440404_0_0_9"/>
<name>Q0AWS4_SYNWW</name>
<keyword evidence="4 6" id="KW-1133">Transmembrane helix</keyword>
<sequence length="188" mass="20706">MGILGAIATGKTRDGIWLLFIVLLLITIFLTALLLSRYSCKWRRAHRLGQFLEGIGDQGKSFRKNWLKLGIVVVLSLLFQITVVAVNYSIFLAFNLTSLGWWDACYLIPVTSAVAMIPVSINGYGVREGAYVALLAGYQVSSTVAFSSSLLFAFLVSLCSIYGGIVILRHNRQGDINNGYQESFANSR</sequence>
<evidence type="ECO:0000256" key="2">
    <source>
        <dbReference type="ARBA" id="ARBA00022475"/>
    </source>
</evidence>